<feature type="transmembrane region" description="Helical" evidence="12">
    <location>
        <begin position="34"/>
        <end position="53"/>
    </location>
</feature>
<keyword evidence="15" id="KW-1185">Reference proteome</keyword>
<evidence type="ECO:0000256" key="7">
    <source>
        <dbReference type="ARBA" id="ARBA00023157"/>
    </source>
</evidence>
<dbReference type="GO" id="GO:0030425">
    <property type="term" value="C:dendrite"/>
    <property type="evidence" value="ECO:0000318"/>
    <property type="project" value="GO_Central"/>
</dbReference>
<keyword evidence="3 10" id="KW-0812">Transmembrane</keyword>
<feature type="compositionally biased region" description="Basic residues" evidence="11">
    <location>
        <begin position="234"/>
        <end position="244"/>
    </location>
</feature>
<keyword evidence="7" id="KW-1015">Disulfide bond</keyword>
<evidence type="ECO:0000256" key="3">
    <source>
        <dbReference type="ARBA" id="ARBA00022692"/>
    </source>
</evidence>
<comment type="similarity">
    <text evidence="10">Belongs to the G-protein coupled receptor 1 family.</text>
</comment>
<reference evidence="14 15" key="1">
    <citation type="journal article" date="2007" name="Science">
        <title>Sea anemone genome reveals ancestral eumetazoan gene repertoire and genomic organization.</title>
        <authorList>
            <person name="Putnam N.H."/>
            <person name="Srivastava M."/>
            <person name="Hellsten U."/>
            <person name="Dirks B."/>
            <person name="Chapman J."/>
            <person name="Salamov A."/>
            <person name="Terry A."/>
            <person name="Shapiro H."/>
            <person name="Lindquist E."/>
            <person name="Kapitonov V.V."/>
            <person name="Jurka J."/>
            <person name="Genikhovich G."/>
            <person name="Grigoriev I.V."/>
            <person name="Lucas S.M."/>
            <person name="Steele R.E."/>
            <person name="Finnerty J.R."/>
            <person name="Technau U."/>
            <person name="Martindale M.Q."/>
            <person name="Rokhsar D.S."/>
        </authorList>
    </citation>
    <scope>NUCLEOTIDE SEQUENCE [LARGE SCALE GENOMIC DNA]</scope>
    <source>
        <strain evidence="15">CH2 X CH6</strain>
    </source>
</reference>
<name>A7RXF3_NEMVE</name>
<dbReference type="GO" id="GO:0030594">
    <property type="term" value="F:neurotransmitter receptor activity"/>
    <property type="evidence" value="ECO:0000318"/>
    <property type="project" value="GO_Central"/>
</dbReference>
<dbReference type="Pfam" id="PF00001">
    <property type="entry name" value="7tm_1"/>
    <property type="match status" value="1"/>
</dbReference>
<dbReference type="PANTHER" id="PTHR24248">
    <property type="entry name" value="ADRENERGIC RECEPTOR-RELATED G-PROTEIN COUPLED RECEPTOR"/>
    <property type="match status" value="1"/>
</dbReference>
<dbReference type="InParanoid" id="A7RXF3"/>
<dbReference type="GO" id="GO:0004993">
    <property type="term" value="F:G protein-coupled serotonin receptor activity"/>
    <property type="evidence" value="ECO:0000318"/>
    <property type="project" value="GO_Central"/>
</dbReference>
<feature type="transmembrane region" description="Helical" evidence="12">
    <location>
        <begin position="287"/>
        <end position="314"/>
    </location>
</feature>
<protein>
    <recommendedName>
        <fullName evidence="13">G-protein coupled receptors family 1 profile domain-containing protein</fullName>
    </recommendedName>
</protein>
<dbReference type="eggNOG" id="KOG3656">
    <property type="taxonomic scope" value="Eukaryota"/>
</dbReference>
<keyword evidence="2" id="KW-1003">Cell membrane</keyword>
<keyword evidence="6 12" id="KW-0472">Membrane</keyword>
<feature type="region of interest" description="Disordered" evidence="11">
    <location>
        <begin position="209"/>
        <end position="255"/>
    </location>
</feature>
<keyword evidence="5 10" id="KW-0297">G-protein coupled receptor</keyword>
<feature type="domain" description="G-protein coupled receptors family 1 profile" evidence="13">
    <location>
        <begin position="13"/>
        <end position="346"/>
    </location>
</feature>
<dbReference type="PRINTS" id="PR00237">
    <property type="entry name" value="GPCRRHODOPSN"/>
</dbReference>
<dbReference type="GO" id="GO:0045202">
    <property type="term" value="C:synapse"/>
    <property type="evidence" value="ECO:0007669"/>
    <property type="project" value="GOC"/>
</dbReference>
<keyword evidence="4 12" id="KW-1133">Transmembrane helix</keyword>
<evidence type="ECO:0000256" key="1">
    <source>
        <dbReference type="ARBA" id="ARBA00004651"/>
    </source>
</evidence>
<dbReference type="InterPro" id="IPR017452">
    <property type="entry name" value="GPCR_Rhodpsn_7TM"/>
</dbReference>
<dbReference type="GO" id="GO:0007187">
    <property type="term" value="P:G protein-coupled receptor signaling pathway, coupled to cyclic nucleotide second messenger"/>
    <property type="evidence" value="ECO:0000318"/>
    <property type="project" value="GO_Central"/>
</dbReference>
<dbReference type="PROSITE" id="PS00237">
    <property type="entry name" value="G_PROTEIN_RECEP_F1_1"/>
    <property type="match status" value="1"/>
</dbReference>
<evidence type="ECO:0000256" key="2">
    <source>
        <dbReference type="ARBA" id="ARBA00022475"/>
    </source>
</evidence>
<dbReference type="GO" id="GO:0007268">
    <property type="term" value="P:chemical synaptic transmission"/>
    <property type="evidence" value="ECO:0000318"/>
    <property type="project" value="GO_Central"/>
</dbReference>
<keyword evidence="9 10" id="KW-0807">Transducer</keyword>
<dbReference type="PANTHER" id="PTHR24248:SF199">
    <property type="entry name" value="IP13425P-RELATED"/>
    <property type="match status" value="1"/>
</dbReference>
<proteinExistence type="inferred from homology"/>
<evidence type="ECO:0000256" key="8">
    <source>
        <dbReference type="ARBA" id="ARBA00023170"/>
    </source>
</evidence>
<feature type="transmembrane region" description="Helical" evidence="12">
    <location>
        <begin position="118"/>
        <end position="139"/>
    </location>
</feature>
<dbReference type="AlphaFoldDB" id="A7RXF3"/>
<organism evidence="14 15">
    <name type="scientific">Nematostella vectensis</name>
    <name type="common">Starlet sea anemone</name>
    <dbReference type="NCBI Taxonomy" id="45351"/>
    <lineage>
        <taxon>Eukaryota</taxon>
        <taxon>Metazoa</taxon>
        <taxon>Cnidaria</taxon>
        <taxon>Anthozoa</taxon>
        <taxon>Hexacorallia</taxon>
        <taxon>Actiniaria</taxon>
        <taxon>Edwardsiidae</taxon>
        <taxon>Nematostella</taxon>
    </lineage>
</organism>
<dbReference type="STRING" id="45351.A7RXF3"/>
<evidence type="ECO:0000256" key="6">
    <source>
        <dbReference type="ARBA" id="ARBA00023136"/>
    </source>
</evidence>
<dbReference type="FunCoup" id="A7RXF3">
    <property type="interactions" value="146"/>
</dbReference>
<evidence type="ECO:0000256" key="12">
    <source>
        <dbReference type="SAM" id="Phobius"/>
    </source>
</evidence>
<feature type="transmembrane region" description="Helical" evidence="12">
    <location>
        <begin position="73"/>
        <end position="97"/>
    </location>
</feature>
<evidence type="ECO:0000256" key="9">
    <source>
        <dbReference type="ARBA" id="ARBA00023224"/>
    </source>
</evidence>
<dbReference type="EMBL" id="DS469550">
    <property type="protein sequence ID" value="EDO43835.1"/>
    <property type="molecule type" value="Genomic_DNA"/>
</dbReference>
<sequence>ILYALVITATIVGNLLVCAAVVVNANLRHVVSSYFIVSLAISDLATACFSMPFDMEYLITSGLWPRGEDFCIVWTTVYMIAIPTSILNLLVLSIDRYKTLKDPWDRFRESPFITKRRAVIAILVLWGYSLAFALVPITGVKHYPSSLYQGTCIFNMAPIYSVVGSFVNFVLPMLIMCCMYYKIFRIAHTKYRMPSRPKRDMHQVMQLPAMNEESKSPPDAEKVPPAVNNIRNSTKLRSRKKSAKKNNNSPEKAGLENAGFEEKPMNFGSMEDLTIRRKKYFVKNAKAARTISVIVGAFLLCWGPFVLFSIVMNICWMPCAMAVPYHVHHVFLLMGYINSMVNPLLFSYQNHQFRKAYWKI</sequence>
<evidence type="ECO:0000313" key="15">
    <source>
        <dbReference type="Proteomes" id="UP000001593"/>
    </source>
</evidence>
<comment type="subcellular location">
    <subcellularLocation>
        <location evidence="1">Cell membrane</location>
        <topology evidence="1">Multi-pass membrane protein</topology>
    </subcellularLocation>
</comment>
<feature type="compositionally biased region" description="Basic and acidic residues" evidence="11">
    <location>
        <begin position="212"/>
        <end position="222"/>
    </location>
</feature>
<dbReference type="PhylomeDB" id="A7RXF3"/>
<accession>A7RXF3</accession>
<evidence type="ECO:0000259" key="13">
    <source>
        <dbReference type="PROSITE" id="PS50262"/>
    </source>
</evidence>
<dbReference type="CDD" id="cd14967">
    <property type="entry name" value="7tmA_amine_R-like"/>
    <property type="match status" value="1"/>
</dbReference>
<dbReference type="PROSITE" id="PS50262">
    <property type="entry name" value="G_PROTEIN_RECEP_F1_2"/>
    <property type="match status" value="1"/>
</dbReference>
<evidence type="ECO:0000256" key="4">
    <source>
        <dbReference type="ARBA" id="ARBA00022989"/>
    </source>
</evidence>
<evidence type="ECO:0000256" key="5">
    <source>
        <dbReference type="ARBA" id="ARBA00023040"/>
    </source>
</evidence>
<feature type="transmembrane region" description="Helical" evidence="12">
    <location>
        <begin position="326"/>
        <end position="346"/>
    </location>
</feature>
<evidence type="ECO:0000313" key="14">
    <source>
        <dbReference type="EMBL" id="EDO43835.1"/>
    </source>
</evidence>
<dbReference type="SUPFAM" id="SSF81321">
    <property type="entry name" value="Family A G protein-coupled receptor-like"/>
    <property type="match status" value="1"/>
</dbReference>
<keyword evidence="8 10" id="KW-0675">Receptor</keyword>
<dbReference type="Gene3D" id="1.20.1070.10">
    <property type="entry name" value="Rhodopsin 7-helix transmembrane proteins"/>
    <property type="match status" value="1"/>
</dbReference>
<feature type="transmembrane region" description="Helical" evidence="12">
    <location>
        <begin position="6"/>
        <end position="27"/>
    </location>
</feature>
<evidence type="ECO:0000256" key="10">
    <source>
        <dbReference type="RuleBase" id="RU000688"/>
    </source>
</evidence>
<dbReference type="OMA" id="CHNINDT"/>
<dbReference type="GO" id="GO:0005886">
    <property type="term" value="C:plasma membrane"/>
    <property type="evidence" value="ECO:0000318"/>
    <property type="project" value="GO_Central"/>
</dbReference>
<evidence type="ECO:0000256" key="11">
    <source>
        <dbReference type="SAM" id="MobiDB-lite"/>
    </source>
</evidence>
<gene>
    <name evidence="14" type="ORF">NEMVEDRAFT_v1g61476</name>
</gene>
<dbReference type="Proteomes" id="UP000001593">
    <property type="component" value="Unassembled WGS sequence"/>
</dbReference>
<feature type="transmembrane region" description="Helical" evidence="12">
    <location>
        <begin position="159"/>
        <end position="183"/>
    </location>
</feature>
<feature type="non-terminal residue" evidence="14">
    <location>
        <position position="1"/>
    </location>
</feature>
<feature type="non-terminal residue" evidence="14">
    <location>
        <position position="360"/>
    </location>
</feature>
<dbReference type="InterPro" id="IPR000276">
    <property type="entry name" value="GPCR_Rhodpsn"/>
</dbReference>
<dbReference type="HOGENOM" id="CLU_009579_11_1_1"/>